<accession>A0ABT7SY31</accession>
<dbReference type="Pfam" id="PF07238">
    <property type="entry name" value="PilZ"/>
    <property type="match status" value="1"/>
</dbReference>
<dbReference type="EMBL" id="JAUCBP010000007">
    <property type="protein sequence ID" value="MDM7861100.1"/>
    <property type="molecule type" value="Genomic_DNA"/>
</dbReference>
<evidence type="ECO:0000313" key="3">
    <source>
        <dbReference type="Proteomes" id="UP001234343"/>
    </source>
</evidence>
<dbReference type="InterPro" id="IPR009875">
    <property type="entry name" value="PilZ_domain"/>
</dbReference>
<dbReference type="RefSeq" id="WP_289365457.1">
    <property type="nucleotide sequence ID" value="NZ_JAUCBP010000007.1"/>
</dbReference>
<name>A0ABT7SY31_9ALTE</name>
<reference evidence="2 3" key="1">
    <citation type="submission" date="2023-06" db="EMBL/GenBank/DDBJ databases">
        <title>Alteromonas sp. ASW11-36 isolated from intertidal sand.</title>
        <authorList>
            <person name="Li Y."/>
        </authorList>
    </citation>
    <scope>NUCLEOTIDE SEQUENCE [LARGE SCALE GENOMIC DNA]</scope>
    <source>
        <strain evidence="2 3">ASW11-36</strain>
    </source>
</reference>
<protein>
    <submittedName>
        <fullName evidence="2">PilZ domain-containing protein</fullName>
    </submittedName>
</protein>
<sequence>MTEPAFDDLTAEQKRQQFNEYFLIKHELNVNIKPVDENTLPAANKLEECMPYAFKIAGEMASIEAQALRPLRNLSSHAAELAEFLNAQARKIDLMMSFILHQQDEETARYSTLRFGGGGIEVLTSTPFAVGSHVELKIFLTEEAAAVYCFAEVITCDEHPDGYHSAFIFSRIRNVDQELLVRASLHLQTQQLRKRSESNNSE</sequence>
<evidence type="ECO:0000313" key="2">
    <source>
        <dbReference type="EMBL" id="MDM7861100.1"/>
    </source>
</evidence>
<dbReference type="Proteomes" id="UP001234343">
    <property type="component" value="Unassembled WGS sequence"/>
</dbReference>
<evidence type="ECO:0000259" key="1">
    <source>
        <dbReference type="Pfam" id="PF07238"/>
    </source>
</evidence>
<proteinExistence type="predicted"/>
<gene>
    <name evidence="2" type="ORF">QTP81_10875</name>
</gene>
<comment type="caution">
    <text evidence="2">The sequence shown here is derived from an EMBL/GenBank/DDBJ whole genome shotgun (WGS) entry which is preliminary data.</text>
</comment>
<keyword evidence="3" id="KW-1185">Reference proteome</keyword>
<organism evidence="2 3">
    <name type="scientific">Alteromonas arenosi</name>
    <dbReference type="NCBI Taxonomy" id="3055817"/>
    <lineage>
        <taxon>Bacteria</taxon>
        <taxon>Pseudomonadati</taxon>
        <taxon>Pseudomonadota</taxon>
        <taxon>Gammaproteobacteria</taxon>
        <taxon>Alteromonadales</taxon>
        <taxon>Alteromonadaceae</taxon>
        <taxon>Alteromonas/Salinimonas group</taxon>
        <taxon>Alteromonas</taxon>
    </lineage>
</organism>
<feature type="domain" description="PilZ" evidence="1">
    <location>
        <begin position="90"/>
        <end position="182"/>
    </location>
</feature>